<feature type="transmembrane region" description="Helical" evidence="5">
    <location>
        <begin position="178"/>
        <end position="198"/>
    </location>
</feature>
<keyword evidence="3" id="KW-0862">Zinc</keyword>
<dbReference type="PANTHER" id="PTHR23012">
    <property type="entry name" value="RING/FYVE/PHD ZINC FINGER DOMAIN-CONTAINING"/>
    <property type="match status" value="1"/>
</dbReference>
<dbReference type="InterPro" id="IPR033275">
    <property type="entry name" value="MARCH-like"/>
</dbReference>
<dbReference type="Gene3D" id="3.30.40.10">
    <property type="entry name" value="Zinc/RING finger domain, C3HC4 (zinc finger)"/>
    <property type="match status" value="1"/>
</dbReference>
<dbReference type="Proteomes" id="UP001177140">
    <property type="component" value="Unassembled WGS sequence"/>
</dbReference>
<feature type="compositionally biased region" description="Polar residues" evidence="4">
    <location>
        <begin position="7"/>
        <end position="25"/>
    </location>
</feature>
<dbReference type="GO" id="GO:0008270">
    <property type="term" value="F:zinc ion binding"/>
    <property type="evidence" value="ECO:0007669"/>
    <property type="project" value="UniProtKB-KW"/>
</dbReference>
<dbReference type="AlphaFoldDB" id="A0AA41SF61"/>
<feature type="transmembrane region" description="Helical" evidence="5">
    <location>
        <begin position="204"/>
        <end position="229"/>
    </location>
</feature>
<keyword evidence="8" id="KW-1185">Reference proteome</keyword>
<keyword evidence="2" id="KW-0863">Zinc-finger</keyword>
<keyword evidence="5" id="KW-0472">Membrane</keyword>
<dbReference type="CDD" id="cd16495">
    <property type="entry name" value="RING_CH-C4HC3_MARCH"/>
    <property type="match status" value="1"/>
</dbReference>
<keyword evidence="5" id="KW-1133">Transmembrane helix</keyword>
<dbReference type="SUPFAM" id="SSF57850">
    <property type="entry name" value="RING/U-box"/>
    <property type="match status" value="1"/>
</dbReference>
<dbReference type="PANTHER" id="PTHR23012:SF215">
    <property type="entry name" value="RING_FYVE_PHD ZINC FINGER SUPERFAMILY PROTEIN"/>
    <property type="match status" value="1"/>
</dbReference>
<organism evidence="7 8">
    <name type="scientific">Papaver nudicaule</name>
    <name type="common">Iceland poppy</name>
    <dbReference type="NCBI Taxonomy" id="74823"/>
    <lineage>
        <taxon>Eukaryota</taxon>
        <taxon>Viridiplantae</taxon>
        <taxon>Streptophyta</taxon>
        <taxon>Embryophyta</taxon>
        <taxon>Tracheophyta</taxon>
        <taxon>Spermatophyta</taxon>
        <taxon>Magnoliopsida</taxon>
        <taxon>Ranunculales</taxon>
        <taxon>Papaveraceae</taxon>
        <taxon>Papaveroideae</taxon>
        <taxon>Papaver</taxon>
    </lineage>
</organism>
<dbReference type="GO" id="GO:0004842">
    <property type="term" value="F:ubiquitin-protein transferase activity"/>
    <property type="evidence" value="ECO:0007669"/>
    <property type="project" value="TreeGrafter"/>
</dbReference>
<evidence type="ECO:0000256" key="5">
    <source>
        <dbReference type="SAM" id="Phobius"/>
    </source>
</evidence>
<dbReference type="InterPro" id="IPR013083">
    <property type="entry name" value="Znf_RING/FYVE/PHD"/>
</dbReference>
<reference evidence="7" key="1">
    <citation type="submission" date="2022-03" db="EMBL/GenBank/DDBJ databases">
        <title>A functionally conserved STORR gene fusion in Papaver species that diverged 16.8 million years ago.</title>
        <authorList>
            <person name="Catania T."/>
        </authorList>
    </citation>
    <scope>NUCLEOTIDE SEQUENCE</scope>
    <source>
        <strain evidence="7">S-191538</strain>
    </source>
</reference>
<dbReference type="InterPro" id="IPR011016">
    <property type="entry name" value="Znf_RING-CH"/>
</dbReference>
<feature type="region of interest" description="Disordered" evidence="4">
    <location>
        <begin position="1"/>
        <end position="25"/>
    </location>
</feature>
<evidence type="ECO:0000256" key="3">
    <source>
        <dbReference type="ARBA" id="ARBA00022833"/>
    </source>
</evidence>
<keyword evidence="1" id="KW-0479">Metal-binding</keyword>
<evidence type="ECO:0000313" key="8">
    <source>
        <dbReference type="Proteomes" id="UP001177140"/>
    </source>
</evidence>
<keyword evidence="5" id="KW-0812">Transmembrane</keyword>
<name>A0AA41SF61_PAPNU</name>
<evidence type="ECO:0000256" key="4">
    <source>
        <dbReference type="SAM" id="MobiDB-lite"/>
    </source>
</evidence>
<protein>
    <recommendedName>
        <fullName evidence="6">RING-CH-type domain-containing protein</fullName>
    </recommendedName>
</protein>
<dbReference type="GO" id="GO:0016567">
    <property type="term" value="P:protein ubiquitination"/>
    <property type="evidence" value="ECO:0007669"/>
    <property type="project" value="TreeGrafter"/>
</dbReference>
<feature type="domain" description="RING-CH-type" evidence="6">
    <location>
        <begin position="48"/>
        <end position="108"/>
    </location>
</feature>
<evidence type="ECO:0000256" key="2">
    <source>
        <dbReference type="ARBA" id="ARBA00022771"/>
    </source>
</evidence>
<dbReference type="EMBL" id="JAJJMA010139568">
    <property type="protein sequence ID" value="MCL7033880.1"/>
    <property type="molecule type" value="Genomic_DNA"/>
</dbReference>
<evidence type="ECO:0000256" key="1">
    <source>
        <dbReference type="ARBA" id="ARBA00022723"/>
    </source>
</evidence>
<evidence type="ECO:0000313" key="7">
    <source>
        <dbReference type="EMBL" id="MCL7033880.1"/>
    </source>
</evidence>
<evidence type="ECO:0000259" key="6">
    <source>
        <dbReference type="PROSITE" id="PS51292"/>
    </source>
</evidence>
<accession>A0AA41SF61</accession>
<sequence>MGDDQMAMNTTNAVQPSSQEASSVEHSIVAEKDEAVAVMMKEEEEEDQSIVQTMECRICQEEDQAVNLENPCACNGTLKYVHRKCVQRWCNEKGNTTCEICLQRFEPGYTAPVLTAPSPPRPRSEDTTVDISGNWTAGNQMDADDPRLLAMAAHRRHFLEPDYEDTDRDSNGASFCRAAAFMLMALLLLRHALAITAAEGDNDVATLFALFMLRAIGFLLPCYIMAWAVSMIQYRRRMQNNNSARSTTEVAIMLQSRGNGDIQFTVAPNLSAPAPNAPIPPTHA</sequence>
<dbReference type="InterPro" id="IPR022143">
    <property type="entry name" value="DUF3675"/>
</dbReference>
<dbReference type="Pfam" id="PF12428">
    <property type="entry name" value="DUF3675"/>
    <property type="match status" value="1"/>
</dbReference>
<dbReference type="SMART" id="SM00744">
    <property type="entry name" value="RINGv"/>
    <property type="match status" value="1"/>
</dbReference>
<comment type="caution">
    <text evidence="7">The sequence shown here is derived from an EMBL/GenBank/DDBJ whole genome shotgun (WGS) entry which is preliminary data.</text>
</comment>
<gene>
    <name evidence="7" type="ORF">MKW94_007306</name>
</gene>
<dbReference type="PROSITE" id="PS51292">
    <property type="entry name" value="ZF_RING_CH"/>
    <property type="match status" value="1"/>
</dbReference>
<dbReference type="GO" id="GO:0016020">
    <property type="term" value="C:membrane"/>
    <property type="evidence" value="ECO:0007669"/>
    <property type="project" value="TreeGrafter"/>
</dbReference>
<dbReference type="Pfam" id="PF12906">
    <property type="entry name" value="RINGv"/>
    <property type="match status" value="1"/>
</dbReference>
<proteinExistence type="predicted"/>